<accession>A0A2T5VHE5</accession>
<comment type="caution">
    <text evidence="1">The sequence shown here is derived from an EMBL/GenBank/DDBJ whole genome shotgun (WGS) entry which is preliminary data.</text>
</comment>
<gene>
    <name evidence="1" type="ORF">C8N35_1011231</name>
</gene>
<dbReference type="OrthoDB" id="219303at2"/>
<dbReference type="EMBL" id="QAYG01000001">
    <property type="protein sequence ID" value="PTW63180.1"/>
    <property type="molecule type" value="Genomic_DNA"/>
</dbReference>
<protein>
    <submittedName>
        <fullName evidence="1">Uncharacterized protein</fullName>
    </submittedName>
</protein>
<evidence type="ECO:0000313" key="2">
    <source>
        <dbReference type="Proteomes" id="UP000244081"/>
    </source>
</evidence>
<reference evidence="1 2" key="1">
    <citation type="submission" date="2018-04" db="EMBL/GenBank/DDBJ databases">
        <title>Genomic Encyclopedia of Archaeal and Bacterial Type Strains, Phase II (KMG-II): from individual species to whole genera.</title>
        <authorList>
            <person name="Goeker M."/>
        </authorList>
    </citation>
    <scope>NUCLEOTIDE SEQUENCE [LARGE SCALE GENOMIC DNA]</scope>
    <source>
        <strain evidence="1 2">DSM 23382</strain>
    </source>
</reference>
<organism evidence="1 2">
    <name type="scientific">Breoghania corrubedonensis</name>
    <dbReference type="NCBI Taxonomy" id="665038"/>
    <lineage>
        <taxon>Bacteria</taxon>
        <taxon>Pseudomonadati</taxon>
        <taxon>Pseudomonadota</taxon>
        <taxon>Alphaproteobacteria</taxon>
        <taxon>Hyphomicrobiales</taxon>
        <taxon>Stappiaceae</taxon>
        <taxon>Breoghania</taxon>
    </lineage>
</organism>
<dbReference type="RefSeq" id="WP_146177351.1">
    <property type="nucleotide sequence ID" value="NZ_QAYG01000001.1"/>
</dbReference>
<dbReference type="Proteomes" id="UP000244081">
    <property type="component" value="Unassembled WGS sequence"/>
</dbReference>
<evidence type="ECO:0000313" key="1">
    <source>
        <dbReference type="EMBL" id="PTW63180.1"/>
    </source>
</evidence>
<sequence>MAAKRRSEASTGGQWNFSGVLYQLLTSLKSGLNSMVEEVKSSGDVASIRIVVEPAKGGDAQVHQTELRLVDQIKIRRGASPWTTRAIVENVLPDLFKAVEDGKTSSQFRFVTDNLEGTEAFSEFLTTLRILDAEDRGPQDLDTLEQPFRWGTERLSPERLYTRVAKTLDAPEPKLWDFLTSVEVMGWSEAKISTEIDDILADLVTEREEIPVKRKALVQHLLGLGAVGAAISTEALLRAADLNPARLTHAQRLPASLREQIKEAIHHARYDRAMDVRTTAIAPEAPLSVLSGDSGQGKTWRLCSAALAIVEANRCAILLPARGRLADLEAKIVERVWLTDFDRSLPLTQIADRLRPKLSDEDGVWLTVFLDDLADPDLAMELVTGSWARHGIKVVVSAQNRITRMLAQAVEGLREVAVPDFTLAELREYLRRAGRNPNKVPDDVLLSLTRPVLAAIYCKIPGSEHWSAVSEYELMDRYWRWATTQHRNQALHAADAYAVLGLAGTLLDGTAIYPWTPTVANSRNLTGAIRNRLITVGVLREDTQGALQVSHDRILNWAIAGEIERRFLEGEATIQGVADRLDQMDGIATPRGDRLGRRLGYVLHDLFWKLVRSARPEEVGELALITVRSGVASREHEHFFKEGLGSLGAPVIPVLTWMARQPYSDNEWLLPRYLASAFIAVAETADVEVADAARALVEEDVEQSRSVGLTVLRSTPAPEAVELLWSINKQRNTAMIAAKGDSNLWSGRRLAKEQSFNALSCTVRVAPHWLSEKALSVTDSEDAEQLTWLLMQLDIRIAKPIWTSIKNALLAHMSPTAIAMPRSIRYFRDHDEVKRIEAALENPEPNGAALWFDALAYLAPVTALKNLDRLTARDLWGTSHWWLQGLLRRAGPAVHARLLETIGREQEDGQATLRELAMLYGDQQDLLDPATFDRLIDSFESCLEREERGENVQPGAIGHLCALIASAASPVLLERLAARQGSDFERLATCKATSRDGRSSMQRDSDGEEYRLILGAIGGEGYDQLVLAELERSNVHARTDGVTAAAWTRNPTIKAKLEAIAKHPDSDTYRQIQLMHTLASHHADAGLRAMVQGGSPVFLRAVEIRENGPPWSDEHLAEVEALLKSDEVEKRLYGINLCGFLSGEMAGSMLAPIVESDTATTDEVALARGVLAHLGYYRPTFLPRLKALMGRDDSGVFTASYLAWNGDAEARAAVVDWLAAHPLTALKSSELPIGFQLLENADSAPGARDFLKRVWKKGFGFGREGEILAALADAGDNEASEALDTIAYQKPRRGEASVVAAIRALQKTSPTEALAAAERFYLRTRAETAAYLLLQLDAEIGSKVLLEDYPAAPIPVRHQIGRLLRRAAPRALFIETLKRMSRSEVSGDRLAAAELAGWLPFEEPVDFLDHLADDEAESVEKAALVALRQRQADAECASLIEHIAEQPRPRQWAWLHALIRRGDPAHLADPKDPRSIHGLLDQLGDEFREEANTLLKKRAKELQKSADTLEKDRHR</sequence>
<keyword evidence="2" id="KW-1185">Reference proteome</keyword>
<name>A0A2T5VHE5_9HYPH</name>
<proteinExistence type="predicted"/>